<reference evidence="4 6" key="3">
    <citation type="submission" date="2024-08" db="EMBL/GenBank/DDBJ databases">
        <authorList>
            <person name="Wei W."/>
        </authorList>
    </citation>
    <scope>NUCLEOTIDE SEQUENCE [LARGE SCALE GENOMIC DNA]</scope>
    <source>
        <strain evidence="4 6">XU2</strain>
    </source>
</reference>
<name>A0A5M8Q9W9_9BACT</name>
<feature type="domain" description="HNH nuclease" evidence="2">
    <location>
        <begin position="282"/>
        <end position="334"/>
    </location>
</feature>
<dbReference type="AlphaFoldDB" id="A0A5M8Q9W9"/>
<gene>
    <name evidence="4" type="ORF">ACD591_10140</name>
    <name evidence="3" type="ORF">FOE74_17335</name>
</gene>
<dbReference type="Proteomes" id="UP001570846">
    <property type="component" value="Unassembled WGS sequence"/>
</dbReference>
<reference evidence="3 5" key="1">
    <citation type="submission" date="2019-07" db="EMBL/GenBank/DDBJ databases">
        <authorList>
            <person name="Qu J.-H."/>
        </authorList>
    </citation>
    <scope>NUCLEOTIDE SEQUENCE [LARGE SCALE GENOMIC DNA]</scope>
    <source>
        <strain evidence="3 5">MDT1-10-3</strain>
    </source>
</reference>
<evidence type="ECO:0000259" key="2">
    <source>
        <dbReference type="Pfam" id="PF13391"/>
    </source>
</evidence>
<dbReference type="Pfam" id="PF11907">
    <property type="entry name" value="DUF3427"/>
    <property type="match status" value="1"/>
</dbReference>
<dbReference type="InterPro" id="IPR003615">
    <property type="entry name" value="HNH_nuc"/>
</dbReference>
<dbReference type="RefSeq" id="WP_149099890.1">
    <property type="nucleotide sequence ID" value="NZ_BMMG01000006.1"/>
</dbReference>
<dbReference type="OrthoDB" id="67788at2"/>
<dbReference type="InterPro" id="IPR021835">
    <property type="entry name" value="DUF3427"/>
</dbReference>
<evidence type="ECO:0000313" key="5">
    <source>
        <dbReference type="Proteomes" id="UP000323866"/>
    </source>
</evidence>
<reference evidence="3 5" key="2">
    <citation type="submission" date="2019-09" db="EMBL/GenBank/DDBJ databases">
        <title>A bacterium isolated from glacier soil.</title>
        <authorList>
            <person name="Liu Q."/>
        </authorList>
    </citation>
    <scope>NUCLEOTIDE SEQUENCE [LARGE SCALE GENOMIC DNA]</scope>
    <source>
        <strain evidence="3 5">MDT1-10-3</strain>
    </source>
</reference>
<dbReference type="EMBL" id="VKKZ01000023">
    <property type="protein sequence ID" value="KAA6431871.1"/>
    <property type="molecule type" value="Genomic_DNA"/>
</dbReference>
<feature type="domain" description="DUF3427" evidence="1">
    <location>
        <begin position="116"/>
        <end position="222"/>
    </location>
</feature>
<comment type="caution">
    <text evidence="3">The sequence shown here is derived from an EMBL/GenBank/DDBJ whole genome shotgun (WGS) entry which is preliminary data.</text>
</comment>
<keyword evidence="4" id="KW-0540">Nuclease</keyword>
<evidence type="ECO:0000259" key="1">
    <source>
        <dbReference type="Pfam" id="PF11907"/>
    </source>
</evidence>
<organism evidence="3 5">
    <name type="scientific">Rufibacter glacialis</name>
    <dbReference type="NCBI Taxonomy" id="1259555"/>
    <lineage>
        <taxon>Bacteria</taxon>
        <taxon>Pseudomonadati</taxon>
        <taxon>Bacteroidota</taxon>
        <taxon>Cytophagia</taxon>
        <taxon>Cytophagales</taxon>
        <taxon>Hymenobacteraceae</taxon>
        <taxon>Rufibacter</taxon>
    </lineage>
</organism>
<keyword evidence="4" id="KW-0378">Hydrolase</keyword>
<accession>A0A5M8Q9W9</accession>
<keyword evidence="6" id="KW-1185">Reference proteome</keyword>
<dbReference type="EMBL" id="JBGOGF010000005">
    <property type="protein sequence ID" value="MFA1771652.1"/>
    <property type="molecule type" value="Genomic_DNA"/>
</dbReference>
<sequence length="382" mass="43156">MRVFDKDDRDYLSWMNANPAAFVVNTERRGNSRYYVIHRSGCPHIAITSGQTYGAFTERNYIKLCSHDPGEIEGWLQQERPNFISITKECKTCAPSTGDGALSNSQATVSFENIGIGERYDRNVLASLWGYQGRQAISRGVVAPANSKSIILFVTSEKQASLTQYNDYISADYLYWEGEEKGRSNNRILNAKQAGDTIHLFYREKHHTDFTYMGLLELESADVFTTPMSAVFRIIGSADTEILDPVLPLPSNVHATTRQSIVSSRVGQGIYRQNLVRLWQTCAVTGAGPLGILVASHIKPWRDCDNMQRLDPYNGLLLTPNLDSLFDNGYISFQGDGTIIISKSLSYQSCKLLNITLGMRLRRVYPQNLSYLEYHREEVFRK</sequence>
<dbReference type="GO" id="GO:0004519">
    <property type="term" value="F:endonuclease activity"/>
    <property type="evidence" value="ECO:0007669"/>
    <property type="project" value="UniProtKB-KW"/>
</dbReference>
<dbReference type="Proteomes" id="UP000323866">
    <property type="component" value="Unassembled WGS sequence"/>
</dbReference>
<evidence type="ECO:0000313" key="4">
    <source>
        <dbReference type="EMBL" id="MFA1771652.1"/>
    </source>
</evidence>
<keyword evidence="4" id="KW-0255">Endonuclease</keyword>
<dbReference type="Pfam" id="PF13391">
    <property type="entry name" value="HNH_2"/>
    <property type="match status" value="1"/>
</dbReference>
<evidence type="ECO:0000313" key="3">
    <source>
        <dbReference type="EMBL" id="KAA6431871.1"/>
    </source>
</evidence>
<evidence type="ECO:0000313" key="6">
    <source>
        <dbReference type="Proteomes" id="UP001570846"/>
    </source>
</evidence>
<proteinExistence type="predicted"/>
<protein>
    <submittedName>
        <fullName evidence="3">DUF3427 domain-containing protein</fullName>
    </submittedName>
    <submittedName>
        <fullName evidence="4">HNH endonuclease</fullName>
    </submittedName>
</protein>